<reference evidence="1" key="1">
    <citation type="submission" date="2019-09" db="EMBL/GenBank/DDBJ databases">
        <title>Draft genome sequences of 48 bacterial type strains from the CCUG.</title>
        <authorList>
            <person name="Tunovic T."/>
            <person name="Pineiro-Iglesias B."/>
            <person name="Unosson C."/>
            <person name="Inganas E."/>
            <person name="Ohlen M."/>
            <person name="Cardew S."/>
            <person name="Jensie-Markopoulos S."/>
            <person name="Salva-Serra F."/>
            <person name="Jaen-Luchoro D."/>
            <person name="Karlsson R."/>
            <person name="Svensson-Stadler L."/>
            <person name="Chun J."/>
            <person name="Moore E."/>
        </authorList>
    </citation>
    <scope>NUCLEOTIDE SEQUENCE</scope>
    <source>
        <strain evidence="1">CCUG 50899</strain>
    </source>
</reference>
<accession>A0A643F499</accession>
<proteinExistence type="predicted"/>
<evidence type="ECO:0000313" key="1">
    <source>
        <dbReference type="EMBL" id="KAB0573115.1"/>
    </source>
</evidence>
<dbReference type="RefSeq" id="WP_128093238.1">
    <property type="nucleotide sequence ID" value="NZ_JBHEEN010000002.1"/>
</dbReference>
<gene>
    <name evidence="1" type="ORF">F7Q93_01035</name>
</gene>
<dbReference type="AlphaFoldDB" id="A0A643F499"/>
<name>A0A643F499_9HYPH</name>
<organism evidence="1">
    <name type="scientific">Brucella pituitosa</name>
    <dbReference type="NCBI Taxonomy" id="571256"/>
    <lineage>
        <taxon>Bacteria</taxon>
        <taxon>Pseudomonadati</taxon>
        <taxon>Pseudomonadota</taxon>
        <taxon>Alphaproteobacteria</taxon>
        <taxon>Hyphomicrobiales</taxon>
        <taxon>Brucellaceae</taxon>
        <taxon>Brucella/Ochrobactrum group</taxon>
        <taxon>Brucella</taxon>
    </lineage>
</organism>
<comment type="caution">
    <text evidence="1">The sequence shown here is derived from an EMBL/GenBank/DDBJ whole genome shotgun (WGS) entry which is preliminary data.</text>
</comment>
<sequence>MITIAQKSGTRSIVIAGHGIRLEQPYELASGIVITPEVPVLSPDVVAKSCRNFADYIAVISGQETQSFAIEIHPSSDRPHELTAKAWNALWDFHLLSVATHTPCFSLYSYAVGAEPVLTAANRTMMFRPIESLKLVSESSLTWACKHREKFDKLIGNSLFSRAMRCYGNAQQLIDFDTRIMLLWSGIEGLLSVDGELNRRLALYTALLMDGSHAEKMQWFNDVKKAYGIRSKAVHGSSLDAKLLREGYLQAARILSNLLARCVELGRIPSPTELDEQAVAGNLE</sequence>
<protein>
    <submittedName>
        <fullName evidence="1">Uncharacterized protein</fullName>
    </submittedName>
</protein>
<dbReference type="EMBL" id="VZPE01000001">
    <property type="protein sequence ID" value="KAB0573115.1"/>
    <property type="molecule type" value="Genomic_DNA"/>
</dbReference>